<keyword evidence="1" id="KW-1003">Cell membrane</keyword>
<dbReference type="RefSeq" id="WP_191865923.1">
    <property type="nucleotide sequence ID" value="NZ_BMZC01000005.1"/>
</dbReference>
<dbReference type="AlphaFoldDB" id="A0A8H9LWD6"/>
<dbReference type="InterPro" id="IPR010445">
    <property type="entry name" value="LapA_dom"/>
</dbReference>
<evidence type="ECO:0000256" key="3">
    <source>
        <dbReference type="ARBA" id="ARBA00022989"/>
    </source>
</evidence>
<feature type="transmembrane region" description="Helical" evidence="5">
    <location>
        <begin position="12"/>
        <end position="30"/>
    </location>
</feature>
<sequence length="77" mass="8999">MNLFKGHFKRNFYIAMIALFVIFVLQNMQLDHVTFLFWDFAMPRLLLILSTLLIGIIIGALTPFKKLVSKKNKLKTL</sequence>
<keyword evidence="4 5" id="KW-0472">Membrane</keyword>
<evidence type="ECO:0000256" key="5">
    <source>
        <dbReference type="SAM" id="Phobius"/>
    </source>
</evidence>
<reference evidence="7" key="1">
    <citation type="journal article" date="2014" name="Int. J. Syst. Evol. Microbiol.">
        <title>Complete genome sequence of Corynebacterium casei LMG S-19264T (=DSM 44701T), isolated from a smear-ripened cheese.</title>
        <authorList>
            <consortium name="US DOE Joint Genome Institute (JGI-PGF)"/>
            <person name="Walter F."/>
            <person name="Albersmeier A."/>
            <person name="Kalinowski J."/>
            <person name="Ruckert C."/>
        </authorList>
    </citation>
    <scope>NUCLEOTIDE SEQUENCE</scope>
    <source>
        <strain evidence="7">KCTC 32337</strain>
    </source>
</reference>
<keyword evidence="2 5" id="KW-0812">Transmembrane</keyword>
<dbReference type="EMBL" id="BMZC01000005">
    <property type="protein sequence ID" value="GGZ62229.1"/>
    <property type="molecule type" value="Genomic_DNA"/>
</dbReference>
<dbReference type="Proteomes" id="UP000622604">
    <property type="component" value="Unassembled WGS sequence"/>
</dbReference>
<gene>
    <name evidence="7" type="ORF">GCM10011274_20240</name>
</gene>
<protein>
    <recommendedName>
        <fullName evidence="6">Lipopolysaccharide assembly protein A domain-containing protein</fullName>
    </recommendedName>
</protein>
<evidence type="ECO:0000259" key="6">
    <source>
        <dbReference type="Pfam" id="PF06305"/>
    </source>
</evidence>
<feature type="domain" description="Lipopolysaccharide assembly protein A" evidence="6">
    <location>
        <begin position="26"/>
        <end position="76"/>
    </location>
</feature>
<keyword evidence="3 5" id="KW-1133">Transmembrane helix</keyword>
<evidence type="ECO:0000256" key="4">
    <source>
        <dbReference type="ARBA" id="ARBA00023136"/>
    </source>
</evidence>
<comment type="caution">
    <text evidence="7">The sequence shown here is derived from an EMBL/GenBank/DDBJ whole genome shotgun (WGS) entry which is preliminary data.</text>
</comment>
<dbReference type="Pfam" id="PF06305">
    <property type="entry name" value="LapA_dom"/>
    <property type="match status" value="1"/>
</dbReference>
<evidence type="ECO:0000256" key="2">
    <source>
        <dbReference type="ARBA" id="ARBA00022692"/>
    </source>
</evidence>
<name>A0A8H9LWD6_9ALTE</name>
<organism evidence="7 8">
    <name type="scientific">Paraglaciecola chathamensis</name>
    <dbReference type="NCBI Taxonomy" id="368405"/>
    <lineage>
        <taxon>Bacteria</taxon>
        <taxon>Pseudomonadati</taxon>
        <taxon>Pseudomonadota</taxon>
        <taxon>Gammaproteobacteria</taxon>
        <taxon>Alteromonadales</taxon>
        <taxon>Alteromonadaceae</taxon>
        <taxon>Paraglaciecola</taxon>
    </lineage>
</organism>
<evidence type="ECO:0000256" key="1">
    <source>
        <dbReference type="ARBA" id="ARBA00022475"/>
    </source>
</evidence>
<accession>A0A8H9LWD6</accession>
<proteinExistence type="predicted"/>
<dbReference type="GO" id="GO:0005886">
    <property type="term" value="C:plasma membrane"/>
    <property type="evidence" value="ECO:0007669"/>
    <property type="project" value="InterPro"/>
</dbReference>
<evidence type="ECO:0000313" key="8">
    <source>
        <dbReference type="Proteomes" id="UP000622604"/>
    </source>
</evidence>
<reference evidence="7" key="2">
    <citation type="submission" date="2020-09" db="EMBL/GenBank/DDBJ databases">
        <authorList>
            <person name="Sun Q."/>
            <person name="Kim S."/>
        </authorList>
    </citation>
    <scope>NUCLEOTIDE SEQUENCE</scope>
    <source>
        <strain evidence="7">KCTC 32337</strain>
    </source>
</reference>
<evidence type="ECO:0000313" key="7">
    <source>
        <dbReference type="EMBL" id="GGZ62229.1"/>
    </source>
</evidence>
<feature type="transmembrane region" description="Helical" evidence="5">
    <location>
        <begin position="42"/>
        <end position="64"/>
    </location>
</feature>